<sequence>MVDEYTRHLEREREIKGKGLSQFRIKMIAAVLTVFGPLAYAVLPKFVGVPSKENMFALSIVVISEAISWAAIPMYAWLLYTGFEYTNNTFLYGLRLVILALVCEVPYDYVVFGQPFNMGSQNPVFGLVIALIVLSILDLMYAMRNITLKVVLSVFVIAIGVLWDVLFTIGQSQRIMNIGVVTLGMCLIYYYLHKRENTMIFTAAIFGAAWMLTPGLGVVALHSRNEKLGYMHSWTRWVFYAVYPLTLVICAAIGMA</sequence>
<dbReference type="EMBL" id="WNLP01000009">
    <property type="protein sequence ID" value="MUH60261.1"/>
    <property type="molecule type" value="Genomic_DNA"/>
</dbReference>
<keyword evidence="1" id="KW-0472">Membrane</keyword>
<comment type="caution">
    <text evidence="2">The sequence shown here is derived from an EMBL/GenBank/DDBJ whole genome shotgun (WGS) entry which is preliminary data.</text>
</comment>
<keyword evidence="3" id="KW-1185">Reference proteome</keyword>
<feature type="transmembrane region" description="Helical" evidence="1">
    <location>
        <begin position="150"/>
        <end position="169"/>
    </location>
</feature>
<gene>
    <name evidence="2" type="ORF">GSD1FS_1626</name>
</gene>
<feature type="transmembrane region" description="Helical" evidence="1">
    <location>
        <begin position="55"/>
        <end position="80"/>
    </location>
</feature>
<feature type="transmembrane region" description="Helical" evidence="1">
    <location>
        <begin position="124"/>
        <end position="143"/>
    </location>
</feature>
<reference evidence="2 3" key="1">
    <citation type="submission" date="2019-09" db="EMBL/GenBank/DDBJ databases">
        <title>Bifidobacterium canis sp. nov., isolated from the digestive tract of German Shepherd dog puppy.</title>
        <authorList>
            <person name="Bunesova V."/>
        </authorList>
    </citation>
    <scope>NUCLEOTIDE SEQUENCE [LARGE SCALE GENOMIC DNA]</scope>
    <source>
        <strain evidence="2 3">GSD1FS</strain>
    </source>
</reference>
<evidence type="ECO:0000313" key="2">
    <source>
        <dbReference type="EMBL" id="MUH60261.1"/>
    </source>
</evidence>
<name>A0A7K1J6S3_9BIFI</name>
<dbReference type="AlphaFoldDB" id="A0A7K1J6S3"/>
<evidence type="ECO:0000313" key="3">
    <source>
        <dbReference type="Proteomes" id="UP000487882"/>
    </source>
</evidence>
<protein>
    <submittedName>
        <fullName evidence="2">ABC transporter permease</fullName>
    </submittedName>
</protein>
<feature type="transmembrane region" description="Helical" evidence="1">
    <location>
        <begin position="175"/>
        <end position="192"/>
    </location>
</feature>
<feature type="transmembrane region" description="Helical" evidence="1">
    <location>
        <begin position="23"/>
        <end position="43"/>
    </location>
</feature>
<feature type="transmembrane region" description="Helical" evidence="1">
    <location>
        <begin position="234"/>
        <end position="255"/>
    </location>
</feature>
<feature type="transmembrane region" description="Helical" evidence="1">
    <location>
        <begin position="199"/>
        <end position="222"/>
    </location>
</feature>
<keyword evidence="1" id="KW-0812">Transmembrane</keyword>
<dbReference type="Proteomes" id="UP000487882">
    <property type="component" value="Unassembled WGS sequence"/>
</dbReference>
<proteinExistence type="predicted"/>
<organism evidence="2 3">
    <name type="scientific">Bifidobacterium canis</name>
    <dbReference type="NCBI Taxonomy" id="2610880"/>
    <lineage>
        <taxon>Bacteria</taxon>
        <taxon>Bacillati</taxon>
        <taxon>Actinomycetota</taxon>
        <taxon>Actinomycetes</taxon>
        <taxon>Bifidobacteriales</taxon>
        <taxon>Bifidobacteriaceae</taxon>
        <taxon>Bifidobacterium</taxon>
    </lineage>
</organism>
<feature type="transmembrane region" description="Helical" evidence="1">
    <location>
        <begin position="92"/>
        <end position="112"/>
    </location>
</feature>
<accession>A0A7K1J6S3</accession>
<evidence type="ECO:0000256" key="1">
    <source>
        <dbReference type="SAM" id="Phobius"/>
    </source>
</evidence>
<keyword evidence="1" id="KW-1133">Transmembrane helix</keyword>
<dbReference type="RefSeq" id="WP_155589106.1">
    <property type="nucleotide sequence ID" value="NZ_WNLP01000009.1"/>
</dbReference>